<name>A0A9N9BBV7_9GLOM</name>
<feature type="region of interest" description="Disordered" evidence="1">
    <location>
        <begin position="1"/>
        <end position="35"/>
    </location>
</feature>
<dbReference type="EMBL" id="CAJVPI010000650">
    <property type="protein sequence ID" value="CAG8559465.1"/>
    <property type="molecule type" value="Genomic_DNA"/>
</dbReference>
<evidence type="ECO:0000256" key="1">
    <source>
        <dbReference type="SAM" id="MobiDB-lite"/>
    </source>
</evidence>
<feature type="transmembrane region" description="Helical" evidence="2">
    <location>
        <begin position="151"/>
        <end position="170"/>
    </location>
</feature>
<organism evidence="3 4">
    <name type="scientific">Paraglomus brasilianum</name>
    <dbReference type="NCBI Taxonomy" id="144538"/>
    <lineage>
        <taxon>Eukaryota</taxon>
        <taxon>Fungi</taxon>
        <taxon>Fungi incertae sedis</taxon>
        <taxon>Mucoromycota</taxon>
        <taxon>Glomeromycotina</taxon>
        <taxon>Glomeromycetes</taxon>
        <taxon>Paraglomerales</taxon>
        <taxon>Paraglomeraceae</taxon>
        <taxon>Paraglomus</taxon>
    </lineage>
</organism>
<dbReference type="Proteomes" id="UP000789739">
    <property type="component" value="Unassembled WGS sequence"/>
</dbReference>
<dbReference type="AlphaFoldDB" id="A0A9N9BBV7"/>
<protein>
    <submittedName>
        <fullName evidence="3">56_t:CDS:1</fullName>
    </submittedName>
</protein>
<evidence type="ECO:0000313" key="4">
    <source>
        <dbReference type="Proteomes" id="UP000789739"/>
    </source>
</evidence>
<reference evidence="3" key="1">
    <citation type="submission" date="2021-06" db="EMBL/GenBank/DDBJ databases">
        <authorList>
            <person name="Kallberg Y."/>
            <person name="Tangrot J."/>
            <person name="Rosling A."/>
        </authorList>
    </citation>
    <scope>NUCLEOTIDE SEQUENCE</scope>
    <source>
        <strain evidence="3">BR232B</strain>
    </source>
</reference>
<gene>
    <name evidence="3" type="ORF">PBRASI_LOCUS5512</name>
</gene>
<keyword evidence="2" id="KW-0812">Transmembrane</keyword>
<feature type="transmembrane region" description="Helical" evidence="2">
    <location>
        <begin position="213"/>
        <end position="231"/>
    </location>
</feature>
<keyword evidence="2" id="KW-0472">Membrane</keyword>
<evidence type="ECO:0000256" key="2">
    <source>
        <dbReference type="SAM" id="Phobius"/>
    </source>
</evidence>
<feature type="compositionally biased region" description="Polar residues" evidence="1">
    <location>
        <begin position="20"/>
        <end position="31"/>
    </location>
</feature>
<dbReference type="OrthoDB" id="2376363at2759"/>
<feature type="compositionally biased region" description="Basic and acidic residues" evidence="1">
    <location>
        <begin position="291"/>
        <end position="323"/>
    </location>
</feature>
<feature type="transmembrane region" description="Helical" evidence="2">
    <location>
        <begin position="118"/>
        <end position="139"/>
    </location>
</feature>
<accession>A0A9N9BBV7</accession>
<sequence length="332" mass="36859">MTTQQTDNPETAVSIPEPAATTQNRNSTASRLGNAPPYGSKFDMYFDDEAPAYTIIDTTVERRRAIKSERRTCGGCMPERNAVVAVFALYFFLGVVYTAIALAGLVFSGSTYDKTTSFIDIILSAAMTTAGICGMRFVYGENAKRMRRLSIALWFITLAKLTYSSIDFAHSVMHKQDSINSCNDAVRDYAEEHGELVDADCDGAVRDQLIRDGLNLFLFETLQVYFAFIVFRYSRRMGKTALPLSDNGNVNSPPSYTVYAARVPTSSDWIPPPVYTGNPNNIPLEKEGITITETRTETRTEAPTETRTETGTEAPTEARTETREGEEENENK</sequence>
<feature type="region of interest" description="Disordered" evidence="1">
    <location>
        <begin position="291"/>
        <end position="332"/>
    </location>
</feature>
<feature type="transmembrane region" description="Helical" evidence="2">
    <location>
        <begin position="82"/>
        <end position="106"/>
    </location>
</feature>
<keyword evidence="2" id="KW-1133">Transmembrane helix</keyword>
<proteinExistence type="predicted"/>
<feature type="compositionally biased region" description="Polar residues" evidence="1">
    <location>
        <begin position="1"/>
        <end position="11"/>
    </location>
</feature>
<evidence type="ECO:0000313" key="3">
    <source>
        <dbReference type="EMBL" id="CAG8559465.1"/>
    </source>
</evidence>
<comment type="caution">
    <text evidence="3">The sequence shown here is derived from an EMBL/GenBank/DDBJ whole genome shotgun (WGS) entry which is preliminary data.</text>
</comment>
<keyword evidence="4" id="KW-1185">Reference proteome</keyword>